<sequence length="500" mass="55249">MALRDVRVLLLYPPNQSAPGTVCKPNGSLAYPNLGGALRDHGVDVRVFDACVGDDSDELEGIFGRPAQLPSGFLRTGVSDQRILEEAAAYDIVGITSIFTDQETMVLHCARLLRAAFPEKILVSGGVNARSRLPQFFRAGFDVVCLSEAEGTITKIVDEVRRSARPDFSGIGGVAFQDSGGIRVNPARPDDVVWDLDALPMPAWDLLPNERYWTLARPHSGVWESGVELRYADMMTSLGCPFHCAYCHIAGEQEGSMSGPIGRYRTKSDDRVLRELDVLTGLGVEHVMIEDDSLLGNKKRALRLLKKIQGAGVDICDLNGINIIHLLKRWKPDHEVLEALAEAGFTQLNLPFESGNLRILRKYASNKLNIEMADIESLIVALKDYGFKIFGNYMMGYPDETLEEIETTIRMARDHVSFGLDAANFFIVVPLPGTPLFDTAISEGHLRSDFDPDTMNIYRANMSGTVVPAHVLEELRGRAWEEVNSPTWKNAKKAWAATES</sequence>
<evidence type="ECO:0000313" key="11">
    <source>
        <dbReference type="Proteomes" id="UP000546324"/>
    </source>
</evidence>
<dbReference type="Proteomes" id="UP000546324">
    <property type="component" value="Unassembled WGS sequence"/>
</dbReference>
<feature type="domain" description="B12-binding" evidence="8">
    <location>
        <begin position="6"/>
        <end position="167"/>
    </location>
</feature>
<comment type="cofactor">
    <cofactor evidence="1">
        <name>[4Fe-4S] cluster</name>
        <dbReference type="ChEBI" id="CHEBI:49883"/>
    </cofactor>
</comment>
<name>A0A7X0FVT5_9ACTN</name>
<accession>A0A7X0FVT5</accession>
<evidence type="ECO:0000256" key="1">
    <source>
        <dbReference type="ARBA" id="ARBA00001966"/>
    </source>
</evidence>
<dbReference type="InterPro" id="IPR058240">
    <property type="entry name" value="rSAM_sf"/>
</dbReference>
<reference evidence="10 11" key="1">
    <citation type="submission" date="2020-08" db="EMBL/GenBank/DDBJ databases">
        <title>Sequencing the genomes of 1000 actinobacteria strains.</title>
        <authorList>
            <person name="Klenk H.-P."/>
        </authorList>
    </citation>
    <scope>NUCLEOTIDE SEQUENCE [LARGE SCALE GENOMIC DNA]</scope>
    <source>
        <strain evidence="10 11">DSM 43675</strain>
    </source>
</reference>
<keyword evidence="2" id="KW-0489">Methyltransferase</keyword>
<dbReference type="SFLD" id="SFLDS00029">
    <property type="entry name" value="Radical_SAM"/>
    <property type="match status" value="1"/>
</dbReference>
<evidence type="ECO:0000259" key="9">
    <source>
        <dbReference type="PROSITE" id="PS51918"/>
    </source>
</evidence>
<gene>
    <name evidence="10" type="ORF">BKA00_001547</name>
</gene>
<evidence type="ECO:0000256" key="6">
    <source>
        <dbReference type="ARBA" id="ARBA00023004"/>
    </source>
</evidence>
<keyword evidence="4" id="KW-0949">S-adenosyl-L-methionine</keyword>
<evidence type="ECO:0000259" key="8">
    <source>
        <dbReference type="PROSITE" id="PS51332"/>
    </source>
</evidence>
<evidence type="ECO:0000256" key="7">
    <source>
        <dbReference type="ARBA" id="ARBA00023014"/>
    </source>
</evidence>
<dbReference type="GO" id="GO:0051539">
    <property type="term" value="F:4 iron, 4 sulfur cluster binding"/>
    <property type="evidence" value="ECO:0007669"/>
    <property type="project" value="UniProtKB-KW"/>
</dbReference>
<keyword evidence="5" id="KW-0479">Metal-binding</keyword>
<keyword evidence="6" id="KW-0408">Iron</keyword>
<dbReference type="EMBL" id="JACHMQ010000001">
    <property type="protein sequence ID" value="MBB6394633.1"/>
    <property type="molecule type" value="Genomic_DNA"/>
</dbReference>
<dbReference type="CDD" id="cd01335">
    <property type="entry name" value="Radical_SAM"/>
    <property type="match status" value="1"/>
</dbReference>
<dbReference type="PROSITE" id="PS51918">
    <property type="entry name" value="RADICAL_SAM"/>
    <property type="match status" value="1"/>
</dbReference>
<dbReference type="SFLD" id="SFLDG01123">
    <property type="entry name" value="methyltransferase_(Class_B)"/>
    <property type="match status" value="1"/>
</dbReference>
<dbReference type="RefSeq" id="WP_185024265.1">
    <property type="nucleotide sequence ID" value="NZ_JACHMQ010000001.1"/>
</dbReference>
<dbReference type="AlphaFoldDB" id="A0A7X0FVT5"/>
<dbReference type="InterPro" id="IPR034466">
    <property type="entry name" value="Methyltransferase_Class_B"/>
</dbReference>
<comment type="caution">
    <text evidence="10">The sequence shown here is derived from an EMBL/GenBank/DDBJ whole genome shotgun (WGS) entry which is preliminary data.</text>
</comment>
<dbReference type="InterPro" id="IPR006158">
    <property type="entry name" value="Cobalamin-bd"/>
</dbReference>
<dbReference type="InterPro" id="IPR007197">
    <property type="entry name" value="rSAM"/>
</dbReference>
<dbReference type="GO" id="GO:0003824">
    <property type="term" value="F:catalytic activity"/>
    <property type="evidence" value="ECO:0007669"/>
    <property type="project" value="InterPro"/>
</dbReference>
<dbReference type="PANTHER" id="PTHR43409:SF7">
    <property type="entry name" value="BLL1977 PROTEIN"/>
    <property type="match status" value="1"/>
</dbReference>
<organism evidence="10 11">
    <name type="scientific">Actinomadura coerulea</name>
    <dbReference type="NCBI Taxonomy" id="46159"/>
    <lineage>
        <taxon>Bacteria</taxon>
        <taxon>Bacillati</taxon>
        <taxon>Actinomycetota</taxon>
        <taxon>Actinomycetes</taxon>
        <taxon>Streptosporangiales</taxon>
        <taxon>Thermomonosporaceae</taxon>
        <taxon>Actinomadura</taxon>
    </lineage>
</organism>
<dbReference type="SMART" id="SM00729">
    <property type="entry name" value="Elp3"/>
    <property type="match status" value="1"/>
</dbReference>
<dbReference type="GO" id="GO:0031419">
    <property type="term" value="F:cobalamin binding"/>
    <property type="evidence" value="ECO:0007669"/>
    <property type="project" value="InterPro"/>
</dbReference>
<keyword evidence="3" id="KW-0808">Transferase</keyword>
<feature type="domain" description="Radical SAM core" evidence="9">
    <location>
        <begin position="224"/>
        <end position="473"/>
    </location>
</feature>
<evidence type="ECO:0000256" key="3">
    <source>
        <dbReference type="ARBA" id="ARBA00022679"/>
    </source>
</evidence>
<evidence type="ECO:0000256" key="4">
    <source>
        <dbReference type="ARBA" id="ARBA00022691"/>
    </source>
</evidence>
<evidence type="ECO:0000256" key="5">
    <source>
        <dbReference type="ARBA" id="ARBA00022723"/>
    </source>
</evidence>
<protein>
    <submittedName>
        <fullName evidence="10">Radical SAM superfamily enzyme YgiQ (UPF0313 family)</fullName>
    </submittedName>
</protein>
<dbReference type="Gene3D" id="3.20.20.70">
    <property type="entry name" value="Aldolase class I"/>
    <property type="match status" value="1"/>
</dbReference>
<proteinExistence type="predicted"/>
<keyword evidence="7" id="KW-0411">Iron-sulfur</keyword>
<dbReference type="PANTHER" id="PTHR43409">
    <property type="entry name" value="ANAEROBIC MAGNESIUM-PROTOPORPHYRIN IX MONOMETHYL ESTER CYCLASE-RELATED"/>
    <property type="match status" value="1"/>
</dbReference>
<dbReference type="GO" id="GO:0046872">
    <property type="term" value="F:metal ion binding"/>
    <property type="evidence" value="ECO:0007669"/>
    <property type="project" value="UniProtKB-KW"/>
</dbReference>
<keyword evidence="11" id="KW-1185">Reference proteome</keyword>
<dbReference type="InterPro" id="IPR006638">
    <property type="entry name" value="Elp3/MiaA/NifB-like_rSAM"/>
</dbReference>
<dbReference type="Gene3D" id="3.40.50.280">
    <property type="entry name" value="Cobalamin-binding domain"/>
    <property type="match status" value="1"/>
</dbReference>
<dbReference type="InterPro" id="IPR013785">
    <property type="entry name" value="Aldolase_TIM"/>
</dbReference>
<evidence type="ECO:0000256" key="2">
    <source>
        <dbReference type="ARBA" id="ARBA00022603"/>
    </source>
</evidence>
<evidence type="ECO:0000313" key="10">
    <source>
        <dbReference type="EMBL" id="MBB6394633.1"/>
    </source>
</evidence>
<dbReference type="Pfam" id="PF04055">
    <property type="entry name" value="Radical_SAM"/>
    <property type="match status" value="1"/>
</dbReference>
<dbReference type="PROSITE" id="PS51332">
    <property type="entry name" value="B12_BINDING"/>
    <property type="match status" value="1"/>
</dbReference>
<dbReference type="InterPro" id="IPR051198">
    <property type="entry name" value="BchE-like"/>
</dbReference>
<dbReference type="SFLD" id="SFLDG01082">
    <property type="entry name" value="B12-binding_domain_containing"/>
    <property type="match status" value="1"/>
</dbReference>
<dbReference type="SUPFAM" id="SSF102114">
    <property type="entry name" value="Radical SAM enzymes"/>
    <property type="match status" value="1"/>
</dbReference>